<dbReference type="Pfam" id="PF00892">
    <property type="entry name" value="EamA"/>
    <property type="match status" value="1"/>
</dbReference>
<evidence type="ECO:0000256" key="1">
    <source>
        <dbReference type="ARBA" id="ARBA00004651"/>
    </source>
</evidence>
<dbReference type="InterPro" id="IPR000620">
    <property type="entry name" value="EamA_dom"/>
</dbReference>
<feature type="transmembrane region" description="Helical" evidence="12">
    <location>
        <begin position="71"/>
        <end position="92"/>
    </location>
</feature>
<keyword evidence="11 12" id="KW-0472">Membrane</keyword>
<feature type="transmembrane region" description="Helical" evidence="12">
    <location>
        <begin position="101"/>
        <end position="117"/>
    </location>
</feature>
<evidence type="ECO:0000256" key="7">
    <source>
        <dbReference type="ARBA" id="ARBA00022692"/>
    </source>
</evidence>
<sequence length="118" mass="13025">MSDAIQPMYALIYLLGVFLAAISQVLLKKAAMRPHKNFIMEYLDWRVILGYGIFVGCTLLSILAYKGIPMSLGPVLEATSYLYVTVFGVTIFKEKLSRKKCIALAMILAGILIYALAG</sequence>
<dbReference type="AlphaFoldDB" id="A0A4R1QQW5"/>
<evidence type="ECO:0000256" key="4">
    <source>
        <dbReference type="ARBA" id="ARBA00022516"/>
    </source>
</evidence>
<proteinExistence type="inferred from homology"/>
<dbReference type="STRING" id="1650663.GCA_001486665_00774"/>
<organism evidence="14 15">
    <name type="scientific">Allofournierella massiliensis</name>
    <dbReference type="NCBI Taxonomy" id="1650663"/>
    <lineage>
        <taxon>Bacteria</taxon>
        <taxon>Bacillati</taxon>
        <taxon>Bacillota</taxon>
        <taxon>Clostridia</taxon>
        <taxon>Eubacteriales</taxon>
        <taxon>Oscillospiraceae</taxon>
        <taxon>Allofournierella</taxon>
    </lineage>
</organism>
<keyword evidence="6" id="KW-0441">Lipid A biosynthesis</keyword>
<feature type="transmembrane region" description="Helical" evidence="12">
    <location>
        <begin position="6"/>
        <end position="27"/>
    </location>
</feature>
<evidence type="ECO:0000256" key="2">
    <source>
        <dbReference type="ARBA" id="ARBA00007362"/>
    </source>
</evidence>
<dbReference type="Proteomes" id="UP000295184">
    <property type="component" value="Unassembled WGS sequence"/>
</dbReference>
<evidence type="ECO:0000256" key="12">
    <source>
        <dbReference type="SAM" id="Phobius"/>
    </source>
</evidence>
<evidence type="ECO:0000313" key="14">
    <source>
        <dbReference type="EMBL" id="TCL54735.1"/>
    </source>
</evidence>
<comment type="subcellular location">
    <subcellularLocation>
        <location evidence="1">Cell membrane</location>
        <topology evidence="1">Multi-pass membrane protein</topology>
    </subcellularLocation>
</comment>
<keyword evidence="9 12" id="KW-1133">Transmembrane helix</keyword>
<dbReference type="GO" id="GO:0022857">
    <property type="term" value="F:transmembrane transporter activity"/>
    <property type="evidence" value="ECO:0007669"/>
    <property type="project" value="InterPro"/>
</dbReference>
<comment type="similarity">
    <text evidence="2">Belongs to the EamA transporter family.</text>
</comment>
<dbReference type="InterPro" id="IPR037185">
    <property type="entry name" value="EmrE-like"/>
</dbReference>
<dbReference type="RefSeq" id="WP_058963264.1">
    <property type="nucleotide sequence ID" value="NZ_CABKVM010000013.1"/>
</dbReference>
<keyword evidence="7 12" id="KW-0812">Transmembrane</keyword>
<keyword evidence="4" id="KW-0444">Lipid biosynthesis</keyword>
<evidence type="ECO:0000256" key="3">
    <source>
        <dbReference type="ARBA" id="ARBA00022475"/>
    </source>
</evidence>
<feature type="transmembrane region" description="Helical" evidence="12">
    <location>
        <begin position="48"/>
        <end position="65"/>
    </location>
</feature>
<dbReference type="Gene3D" id="1.10.3730.20">
    <property type="match status" value="1"/>
</dbReference>
<reference evidence="14 15" key="1">
    <citation type="submission" date="2019-03" db="EMBL/GenBank/DDBJ databases">
        <title>Genomic Encyclopedia of Type Strains, Phase IV (KMG-IV): sequencing the most valuable type-strain genomes for metagenomic binning, comparative biology and taxonomic classification.</title>
        <authorList>
            <person name="Goeker M."/>
        </authorList>
    </citation>
    <scope>NUCLEOTIDE SEQUENCE [LARGE SCALE GENOMIC DNA]</scope>
    <source>
        <strain evidence="14 15">DSM 100451</strain>
    </source>
</reference>
<keyword evidence="3" id="KW-1003">Cell membrane</keyword>
<evidence type="ECO:0000256" key="10">
    <source>
        <dbReference type="ARBA" id="ARBA00023098"/>
    </source>
</evidence>
<protein>
    <recommendedName>
        <fullName evidence="13">EamA domain-containing protein</fullName>
    </recommendedName>
</protein>
<dbReference type="GO" id="GO:0009103">
    <property type="term" value="P:lipopolysaccharide biosynthetic process"/>
    <property type="evidence" value="ECO:0007669"/>
    <property type="project" value="UniProtKB-KW"/>
</dbReference>
<gene>
    <name evidence="14" type="ORF">EDD77_12067</name>
</gene>
<keyword evidence="10" id="KW-0443">Lipid metabolism</keyword>
<comment type="caution">
    <text evidence="14">The sequence shown here is derived from an EMBL/GenBank/DDBJ whole genome shotgun (WGS) entry which is preliminary data.</text>
</comment>
<dbReference type="PANTHER" id="PTHR30561:SF9">
    <property type="entry name" value="4-AMINO-4-DEOXY-L-ARABINOSE-PHOSPHOUNDECAPRENOL FLIPPASE SUBUNIT ARNF-RELATED"/>
    <property type="match status" value="1"/>
</dbReference>
<feature type="domain" description="EamA" evidence="13">
    <location>
        <begin position="19"/>
        <end position="114"/>
    </location>
</feature>
<evidence type="ECO:0000256" key="5">
    <source>
        <dbReference type="ARBA" id="ARBA00022519"/>
    </source>
</evidence>
<evidence type="ECO:0000313" key="15">
    <source>
        <dbReference type="Proteomes" id="UP000295184"/>
    </source>
</evidence>
<keyword evidence="8" id="KW-0448">Lipopolysaccharide biosynthesis</keyword>
<dbReference type="SUPFAM" id="SSF103481">
    <property type="entry name" value="Multidrug resistance efflux transporter EmrE"/>
    <property type="match status" value="1"/>
</dbReference>
<name>A0A4R1QQW5_9FIRM</name>
<evidence type="ECO:0000256" key="9">
    <source>
        <dbReference type="ARBA" id="ARBA00022989"/>
    </source>
</evidence>
<evidence type="ECO:0000256" key="6">
    <source>
        <dbReference type="ARBA" id="ARBA00022556"/>
    </source>
</evidence>
<dbReference type="EMBL" id="SLUM01000020">
    <property type="protein sequence ID" value="TCL54735.1"/>
    <property type="molecule type" value="Genomic_DNA"/>
</dbReference>
<dbReference type="InterPro" id="IPR000390">
    <property type="entry name" value="Small_drug/metabolite_transptr"/>
</dbReference>
<evidence type="ECO:0000256" key="11">
    <source>
        <dbReference type="ARBA" id="ARBA00023136"/>
    </source>
</evidence>
<dbReference type="OrthoDB" id="2873177at2"/>
<dbReference type="GO" id="GO:0005886">
    <property type="term" value="C:plasma membrane"/>
    <property type="evidence" value="ECO:0007669"/>
    <property type="project" value="UniProtKB-SubCell"/>
</dbReference>
<accession>A0A4R1QQW5</accession>
<evidence type="ECO:0000259" key="13">
    <source>
        <dbReference type="Pfam" id="PF00892"/>
    </source>
</evidence>
<evidence type="ECO:0000256" key="8">
    <source>
        <dbReference type="ARBA" id="ARBA00022985"/>
    </source>
</evidence>
<dbReference type="PANTHER" id="PTHR30561">
    <property type="entry name" value="SMR FAMILY PROTON-DEPENDENT DRUG EFFLUX TRANSPORTER SUGE"/>
    <property type="match status" value="1"/>
</dbReference>
<keyword evidence="5" id="KW-0997">Cell inner membrane</keyword>